<sequence length="89" mass="9968">MGITEELHLMSTKQTHSFGIDCETSGKASLMRSLGRLVGTIEVIDNGRYREDAGYSVVRYEGDMTEQQFEAWAYRVKAGQCVVGTFKLL</sequence>
<protein>
    <submittedName>
        <fullName evidence="1">Uncharacterized protein</fullName>
    </submittedName>
</protein>
<dbReference type="Proteomes" id="UP000515980">
    <property type="component" value="Segment"/>
</dbReference>
<evidence type="ECO:0000313" key="2">
    <source>
        <dbReference type="Proteomes" id="UP000515980"/>
    </source>
</evidence>
<name>A0A7G8LJ84_9CAUD</name>
<dbReference type="EMBL" id="MT711887">
    <property type="protein sequence ID" value="QNJ57306.1"/>
    <property type="molecule type" value="Genomic_DNA"/>
</dbReference>
<accession>A0A7G8LJ84</accession>
<evidence type="ECO:0000313" key="1">
    <source>
        <dbReference type="EMBL" id="QNJ57306.1"/>
    </source>
</evidence>
<reference evidence="1 2" key="1">
    <citation type="submission" date="2020-07" db="EMBL/GenBank/DDBJ databases">
        <authorList>
            <person name="Rupe E.O."/>
            <person name="Bordelon E."/>
            <person name="Abraham A."/>
            <person name="Temple L."/>
            <person name="McNeal J."/>
        </authorList>
    </citation>
    <scope>NUCLEOTIDE SEQUENCE [LARGE SCALE GENOMIC DNA]</scope>
</reference>
<gene>
    <name evidence="1" type="ORF">Stalingrad_1</name>
</gene>
<organism evidence="1 2">
    <name type="scientific">Pseudomonas phage Stalingrad</name>
    <dbReference type="NCBI Taxonomy" id="2762287"/>
    <lineage>
        <taxon>Viruses</taxon>
        <taxon>Duplodnaviria</taxon>
        <taxon>Heunggongvirae</taxon>
        <taxon>Uroviricota</taxon>
        <taxon>Caudoviricetes</taxon>
        <taxon>Autographivirales</taxon>
        <taxon>Autotranscriptaviridae</taxon>
        <taxon>Studiervirinae</taxon>
        <taxon>Troedvirus</taxon>
        <taxon>Troedvirus stalingrad</taxon>
    </lineage>
</organism>
<keyword evidence="2" id="KW-1185">Reference proteome</keyword>
<proteinExistence type="predicted"/>